<dbReference type="InterPro" id="IPR001789">
    <property type="entry name" value="Sig_transdc_resp-reg_receiver"/>
</dbReference>
<dbReference type="Pfam" id="PF00072">
    <property type="entry name" value="Response_reg"/>
    <property type="match status" value="1"/>
</dbReference>
<accession>A0A2T0ZZ34</accession>
<organism evidence="6 7">
    <name type="scientific">Antricoccus suffuscus</name>
    <dbReference type="NCBI Taxonomy" id="1629062"/>
    <lineage>
        <taxon>Bacteria</taxon>
        <taxon>Bacillati</taxon>
        <taxon>Actinomycetota</taxon>
        <taxon>Actinomycetes</taxon>
        <taxon>Geodermatophilales</taxon>
        <taxon>Antricoccaceae</taxon>
        <taxon>Antricoccus</taxon>
    </lineage>
</organism>
<comment type="caution">
    <text evidence="6">The sequence shown here is derived from an EMBL/GenBank/DDBJ whole genome shotgun (WGS) entry which is preliminary data.</text>
</comment>
<feature type="modified residue" description="4-aspartylphosphate" evidence="4">
    <location>
        <position position="55"/>
    </location>
</feature>
<dbReference type="Gene3D" id="3.40.50.2300">
    <property type="match status" value="1"/>
</dbReference>
<reference evidence="6 7" key="1">
    <citation type="submission" date="2018-03" db="EMBL/GenBank/DDBJ databases">
        <title>Genomic Encyclopedia of Archaeal and Bacterial Type Strains, Phase II (KMG-II): from individual species to whole genera.</title>
        <authorList>
            <person name="Goeker M."/>
        </authorList>
    </citation>
    <scope>NUCLEOTIDE SEQUENCE [LARGE SCALE GENOMIC DNA]</scope>
    <source>
        <strain evidence="6 7">DSM 100065</strain>
    </source>
</reference>
<dbReference type="InterPro" id="IPR011006">
    <property type="entry name" value="CheY-like_superfamily"/>
</dbReference>
<dbReference type="Proteomes" id="UP000237752">
    <property type="component" value="Unassembled WGS sequence"/>
</dbReference>
<dbReference type="GO" id="GO:0000160">
    <property type="term" value="P:phosphorelay signal transduction system"/>
    <property type="evidence" value="ECO:0007669"/>
    <property type="project" value="InterPro"/>
</dbReference>
<dbReference type="OrthoDB" id="9808843at2"/>
<dbReference type="PROSITE" id="PS50110">
    <property type="entry name" value="RESPONSE_REGULATORY"/>
    <property type="match status" value="1"/>
</dbReference>
<dbReference type="PANTHER" id="PTHR43214">
    <property type="entry name" value="TWO-COMPONENT RESPONSE REGULATOR"/>
    <property type="match status" value="1"/>
</dbReference>
<evidence type="ECO:0000256" key="1">
    <source>
        <dbReference type="ARBA" id="ARBA00023015"/>
    </source>
</evidence>
<sequence length="137" mass="14765">MSIGVLLVDDQALVRGGLAMVIESQDDMRVVGEVGDGEAVVAQLRRVPADVVLMDIRMPRVDGISATEQVLEEFGDRAPKVLILTTFDTDEHLHAALRAGAAGFILKGAPAYVACRARTCWPSRRARRTSSSPMPHA</sequence>
<dbReference type="AlphaFoldDB" id="A0A2T0ZZ34"/>
<dbReference type="GO" id="GO:0003677">
    <property type="term" value="F:DNA binding"/>
    <property type="evidence" value="ECO:0007669"/>
    <property type="project" value="UniProtKB-KW"/>
</dbReference>
<evidence type="ECO:0000256" key="3">
    <source>
        <dbReference type="ARBA" id="ARBA00023163"/>
    </source>
</evidence>
<dbReference type="InterPro" id="IPR039420">
    <property type="entry name" value="WalR-like"/>
</dbReference>
<evidence type="ECO:0000256" key="2">
    <source>
        <dbReference type="ARBA" id="ARBA00023125"/>
    </source>
</evidence>
<dbReference type="CDD" id="cd17535">
    <property type="entry name" value="REC_NarL-like"/>
    <property type="match status" value="1"/>
</dbReference>
<keyword evidence="1" id="KW-0805">Transcription regulation</keyword>
<proteinExistence type="predicted"/>
<evidence type="ECO:0000313" key="7">
    <source>
        <dbReference type="Proteomes" id="UP000237752"/>
    </source>
</evidence>
<keyword evidence="7" id="KW-1185">Reference proteome</keyword>
<dbReference type="SUPFAM" id="SSF52172">
    <property type="entry name" value="CheY-like"/>
    <property type="match status" value="1"/>
</dbReference>
<dbReference type="InterPro" id="IPR058245">
    <property type="entry name" value="NreC/VraR/RcsB-like_REC"/>
</dbReference>
<evidence type="ECO:0000256" key="4">
    <source>
        <dbReference type="PROSITE-ProRule" id="PRU00169"/>
    </source>
</evidence>
<keyword evidence="4" id="KW-0597">Phosphoprotein</keyword>
<feature type="domain" description="Response regulatory" evidence="5">
    <location>
        <begin position="4"/>
        <end position="122"/>
    </location>
</feature>
<dbReference type="RefSeq" id="WP_106349256.1">
    <property type="nucleotide sequence ID" value="NZ_PVUE01000009.1"/>
</dbReference>
<protein>
    <submittedName>
        <fullName evidence="6">Response regulator receiver domain-containing protein</fullName>
    </submittedName>
</protein>
<gene>
    <name evidence="6" type="ORF">CLV47_10944</name>
</gene>
<keyword evidence="2" id="KW-0238">DNA-binding</keyword>
<evidence type="ECO:0000313" key="6">
    <source>
        <dbReference type="EMBL" id="PRZ41497.1"/>
    </source>
</evidence>
<keyword evidence="3" id="KW-0804">Transcription</keyword>
<dbReference type="PANTHER" id="PTHR43214:SF24">
    <property type="entry name" value="TRANSCRIPTIONAL REGULATORY PROTEIN NARL-RELATED"/>
    <property type="match status" value="1"/>
</dbReference>
<dbReference type="SMART" id="SM00448">
    <property type="entry name" value="REC"/>
    <property type="match status" value="1"/>
</dbReference>
<evidence type="ECO:0000259" key="5">
    <source>
        <dbReference type="PROSITE" id="PS50110"/>
    </source>
</evidence>
<dbReference type="EMBL" id="PVUE01000009">
    <property type="protein sequence ID" value="PRZ41497.1"/>
    <property type="molecule type" value="Genomic_DNA"/>
</dbReference>
<name>A0A2T0ZZ34_9ACTN</name>